<evidence type="ECO:0000313" key="1">
    <source>
        <dbReference type="EMBL" id="MEJ8827085.1"/>
    </source>
</evidence>
<dbReference type="RefSeq" id="WP_340368115.1">
    <property type="nucleotide sequence ID" value="NZ_JBBKZV010000050.1"/>
</dbReference>
<reference evidence="1 2" key="1">
    <citation type="submission" date="2024-03" db="EMBL/GenBank/DDBJ databases">
        <title>Novel species of the genus Variovorax.</title>
        <authorList>
            <person name="Liu Q."/>
            <person name="Xin Y.-H."/>
        </authorList>
    </citation>
    <scope>NUCLEOTIDE SEQUENCE [LARGE SCALE GENOMIC DNA]</scope>
    <source>
        <strain evidence="1 2">KACC 18501</strain>
    </source>
</reference>
<dbReference type="EMBL" id="JBBKZV010000050">
    <property type="protein sequence ID" value="MEJ8827085.1"/>
    <property type="molecule type" value="Genomic_DNA"/>
</dbReference>
<comment type="caution">
    <text evidence="1">The sequence shown here is derived from an EMBL/GenBank/DDBJ whole genome shotgun (WGS) entry which is preliminary data.</text>
</comment>
<sequence>MDAFGQHRRNKADRFLQLYPAATGSNSHTMDLATARESQAELGHWTWARKTATGLLSPPRELSAPTLSG</sequence>
<evidence type="ECO:0000313" key="2">
    <source>
        <dbReference type="Proteomes" id="UP001363010"/>
    </source>
</evidence>
<organism evidence="1 2">
    <name type="scientific">Variovorax humicola</name>
    <dbReference type="NCBI Taxonomy" id="1769758"/>
    <lineage>
        <taxon>Bacteria</taxon>
        <taxon>Pseudomonadati</taxon>
        <taxon>Pseudomonadota</taxon>
        <taxon>Betaproteobacteria</taxon>
        <taxon>Burkholderiales</taxon>
        <taxon>Comamonadaceae</taxon>
        <taxon>Variovorax</taxon>
    </lineage>
</organism>
<protein>
    <submittedName>
        <fullName evidence="1">Uncharacterized protein</fullName>
    </submittedName>
</protein>
<dbReference type="Proteomes" id="UP001363010">
    <property type="component" value="Unassembled WGS sequence"/>
</dbReference>
<keyword evidence="2" id="KW-1185">Reference proteome</keyword>
<accession>A0ABU8WAV8</accession>
<proteinExistence type="predicted"/>
<name>A0ABU8WAV8_9BURK</name>
<gene>
    <name evidence="1" type="ORF">WKW80_34700</name>
</gene>